<dbReference type="Proteomes" id="UP001526430">
    <property type="component" value="Unassembled WGS sequence"/>
</dbReference>
<feature type="transmembrane region" description="Helical" evidence="1">
    <location>
        <begin position="51"/>
        <end position="70"/>
    </location>
</feature>
<feature type="transmembrane region" description="Helical" evidence="1">
    <location>
        <begin position="27"/>
        <end position="44"/>
    </location>
</feature>
<evidence type="ECO:0008006" key="4">
    <source>
        <dbReference type="Google" id="ProtNLM"/>
    </source>
</evidence>
<evidence type="ECO:0000313" key="2">
    <source>
        <dbReference type="EMBL" id="MCW8086662.1"/>
    </source>
</evidence>
<evidence type="ECO:0000313" key="3">
    <source>
        <dbReference type="Proteomes" id="UP001526430"/>
    </source>
</evidence>
<dbReference type="RefSeq" id="WP_301590748.1">
    <property type="nucleotide sequence ID" value="NZ_JAPFQI010000010.1"/>
</dbReference>
<comment type="caution">
    <text evidence="2">The sequence shown here is derived from an EMBL/GenBank/DDBJ whole genome shotgun (WGS) entry which is preliminary data.</text>
</comment>
<dbReference type="EMBL" id="JAPFQI010000010">
    <property type="protein sequence ID" value="MCW8086662.1"/>
    <property type="molecule type" value="Genomic_DNA"/>
</dbReference>
<keyword evidence="3" id="KW-1185">Reference proteome</keyword>
<protein>
    <recommendedName>
        <fullName evidence="4">CPBP family intramembrane metalloprotease</fullName>
    </recommendedName>
</protein>
<keyword evidence="1" id="KW-0812">Transmembrane</keyword>
<feature type="transmembrane region" description="Helical" evidence="1">
    <location>
        <begin position="117"/>
        <end position="144"/>
    </location>
</feature>
<gene>
    <name evidence="2" type="ORF">OF850_13585</name>
</gene>
<name>A0ABT3NWW8_9PROT</name>
<sequence length="157" mass="15819">MGRAAAASAAAFFMAFAAELALLPLAVALAPALPLMAVLVAPAMEEGAKRLCVAWFRLPWLPVGLGFGLLEGGFKLWQSGAWAGGLASVALHAALAGFAARYGVLRASLPLHAGFNALVIASEVGLGLPAEGAALGLALALLLASRRLPVDAGQRPA</sequence>
<keyword evidence="1" id="KW-1133">Transmembrane helix</keyword>
<feature type="transmembrane region" description="Helical" evidence="1">
    <location>
        <begin position="82"/>
        <end position="105"/>
    </location>
</feature>
<organism evidence="2 3">
    <name type="scientific">Sabulicella glaciei</name>
    <dbReference type="NCBI Taxonomy" id="2984948"/>
    <lineage>
        <taxon>Bacteria</taxon>
        <taxon>Pseudomonadati</taxon>
        <taxon>Pseudomonadota</taxon>
        <taxon>Alphaproteobacteria</taxon>
        <taxon>Acetobacterales</taxon>
        <taxon>Acetobacteraceae</taxon>
        <taxon>Sabulicella</taxon>
    </lineage>
</organism>
<evidence type="ECO:0000256" key="1">
    <source>
        <dbReference type="SAM" id="Phobius"/>
    </source>
</evidence>
<reference evidence="2 3" key="1">
    <citation type="submission" date="2022-10" db="EMBL/GenBank/DDBJ databases">
        <title>Roseococcus glaciei nov., sp. nov., isolated from glacier.</title>
        <authorList>
            <person name="Liu Q."/>
            <person name="Xin Y.-H."/>
        </authorList>
    </citation>
    <scope>NUCLEOTIDE SEQUENCE [LARGE SCALE GENOMIC DNA]</scope>
    <source>
        <strain evidence="2 3">MDT2-1-1</strain>
    </source>
</reference>
<keyword evidence="1" id="KW-0472">Membrane</keyword>
<accession>A0ABT3NWW8</accession>
<proteinExistence type="predicted"/>